<dbReference type="Proteomes" id="UP000186817">
    <property type="component" value="Unassembled WGS sequence"/>
</dbReference>
<reference evidence="1 2" key="1">
    <citation type="submission" date="2016-02" db="EMBL/GenBank/DDBJ databases">
        <title>Genome analysis of coral dinoflagellate symbionts highlights evolutionary adaptations to a symbiotic lifestyle.</title>
        <authorList>
            <person name="Aranda M."/>
            <person name="Li Y."/>
            <person name="Liew Y.J."/>
            <person name="Baumgarten S."/>
            <person name="Simakov O."/>
            <person name="Wilson M."/>
            <person name="Piel J."/>
            <person name="Ashoor H."/>
            <person name="Bougouffa S."/>
            <person name="Bajic V.B."/>
            <person name="Ryu T."/>
            <person name="Ravasi T."/>
            <person name="Bayer T."/>
            <person name="Micklem G."/>
            <person name="Kim H."/>
            <person name="Bhak J."/>
            <person name="Lajeunesse T.C."/>
            <person name="Voolstra C.R."/>
        </authorList>
    </citation>
    <scope>NUCLEOTIDE SEQUENCE [LARGE SCALE GENOMIC DNA]</scope>
    <source>
        <strain evidence="1 2">CCMP2467</strain>
    </source>
</reference>
<dbReference type="EMBL" id="LSRX01000091">
    <property type="protein sequence ID" value="OLQ09738.1"/>
    <property type="molecule type" value="Genomic_DNA"/>
</dbReference>
<dbReference type="AlphaFoldDB" id="A0A1Q9EQT2"/>
<organism evidence="1 2">
    <name type="scientific">Symbiodinium microadriaticum</name>
    <name type="common">Dinoflagellate</name>
    <name type="synonym">Zooxanthella microadriatica</name>
    <dbReference type="NCBI Taxonomy" id="2951"/>
    <lineage>
        <taxon>Eukaryota</taxon>
        <taxon>Sar</taxon>
        <taxon>Alveolata</taxon>
        <taxon>Dinophyceae</taxon>
        <taxon>Suessiales</taxon>
        <taxon>Symbiodiniaceae</taxon>
        <taxon>Symbiodinium</taxon>
    </lineage>
</organism>
<protein>
    <submittedName>
        <fullName evidence="1">Uncharacterized protein</fullName>
    </submittedName>
</protein>
<name>A0A1Q9EQT2_SYMMI</name>
<evidence type="ECO:0000313" key="1">
    <source>
        <dbReference type="EMBL" id="OLQ09738.1"/>
    </source>
</evidence>
<comment type="caution">
    <text evidence="1">The sequence shown here is derived from an EMBL/GenBank/DDBJ whole genome shotgun (WGS) entry which is preliminary data.</text>
</comment>
<sequence>MTAAKFLCRPKQVVSSEHLPQNAPDFCSRLFASRFRRTRGTTAALAESSIAMAVLGTEYHWRKPPDHLLDPLMVEHAGV</sequence>
<keyword evidence="2" id="KW-1185">Reference proteome</keyword>
<proteinExistence type="predicted"/>
<gene>
    <name evidence="1" type="ORF">AK812_SmicGene6636</name>
</gene>
<accession>A0A1Q9EQT2</accession>
<evidence type="ECO:0000313" key="2">
    <source>
        <dbReference type="Proteomes" id="UP000186817"/>
    </source>
</evidence>